<name>A0A9Q1EGU4_SYNKA</name>
<proteinExistence type="predicted"/>
<evidence type="ECO:0000313" key="3">
    <source>
        <dbReference type="Proteomes" id="UP001152622"/>
    </source>
</evidence>
<protein>
    <submittedName>
        <fullName evidence="2">Uncharacterized protein</fullName>
    </submittedName>
</protein>
<comment type="caution">
    <text evidence="2">The sequence shown here is derived from an EMBL/GenBank/DDBJ whole genome shotgun (WGS) entry which is preliminary data.</text>
</comment>
<gene>
    <name evidence="2" type="ORF">SKAU_G00375390</name>
</gene>
<dbReference type="Proteomes" id="UP001152622">
    <property type="component" value="Chromosome 18"/>
</dbReference>
<feature type="region of interest" description="Disordered" evidence="1">
    <location>
        <begin position="1"/>
        <end position="29"/>
    </location>
</feature>
<accession>A0A9Q1EGU4</accession>
<dbReference type="AlphaFoldDB" id="A0A9Q1EGU4"/>
<evidence type="ECO:0000313" key="2">
    <source>
        <dbReference type="EMBL" id="KAJ8338573.1"/>
    </source>
</evidence>
<evidence type="ECO:0000256" key="1">
    <source>
        <dbReference type="SAM" id="MobiDB-lite"/>
    </source>
</evidence>
<keyword evidence="3" id="KW-1185">Reference proteome</keyword>
<reference evidence="2" key="1">
    <citation type="journal article" date="2023" name="Science">
        <title>Genome structures resolve the early diversification of teleost fishes.</title>
        <authorList>
            <person name="Parey E."/>
            <person name="Louis A."/>
            <person name="Montfort J."/>
            <person name="Bouchez O."/>
            <person name="Roques C."/>
            <person name="Iampietro C."/>
            <person name="Lluch J."/>
            <person name="Castinel A."/>
            <person name="Donnadieu C."/>
            <person name="Desvignes T."/>
            <person name="Floi Bucao C."/>
            <person name="Jouanno E."/>
            <person name="Wen M."/>
            <person name="Mejri S."/>
            <person name="Dirks R."/>
            <person name="Jansen H."/>
            <person name="Henkel C."/>
            <person name="Chen W.J."/>
            <person name="Zahm M."/>
            <person name="Cabau C."/>
            <person name="Klopp C."/>
            <person name="Thompson A.W."/>
            <person name="Robinson-Rechavi M."/>
            <person name="Braasch I."/>
            <person name="Lecointre G."/>
            <person name="Bobe J."/>
            <person name="Postlethwait J.H."/>
            <person name="Berthelot C."/>
            <person name="Roest Crollius H."/>
            <person name="Guiguen Y."/>
        </authorList>
    </citation>
    <scope>NUCLEOTIDE SEQUENCE</scope>
    <source>
        <strain evidence="2">WJC10195</strain>
    </source>
</reference>
<sequence>MENEQSEEERRVTLRMGTIGARRPAQRPRVGPHSLLAELRMNVILKSHTVSARLFCVCITKPGINTNSQGGAISSPSLSPLCSSPAGWLAEPHRYSPQPWRTHTPR</sequence>
<dbReference type="EMBL" id="JAINUF010000018">
    <property type="protein sequence ID" value="KAJ8338573.1"/>
    <property type="molecule type" value="Genomic_DNA"/>
</dbReference>
<organism evidence="2 3">
    <name type="scientific">Synaphobranchus kaupii</name>
    <name type="common">Kaup's arrowtooth eel</name>
    <dbReference type="NCBI Taxonomy" id="118154"/>
    <lineage>
        <taxon>Eukaryota</taxon>
        <taxon>Metazoa</taxon>
        <taxon>Chordata</taxon>
        <taxon>Craniata</taxon>
        <taxon>Vertebrata</taxon>
        <taxon>Euteleostomi</taxon>
        <taxon>Actinopterygii</taxon>
        <taxon>Neopterygii</taxon>
        <taxon>Teleostei</taxon>
        <taxon>Anguilliformes</taxon>
        <taxon>Synaphobranchidae</taxon>
        <taxon>Synaphobranchus</taxon>
    </lineage>
</organism>